<name>A0A420FXJ8_9SPHI</name>
<dbReference type="RefSeq" id="WP_120333946.1">
    <property type="nucleotide sequence ID" value="NZ_MCAQ01000011.1"/>
</dbReference>
<dbReference type="Proteomes" id="UP000286402">
    <property type="component" value="Unassembled WGS sequence"/>
</dbReference>
<gene>
    <name evidence="1" type="ORF">BCY89_27625</name>
</gene>
<proteinExistence type="predicted"/>
<protein>
    <recommendedName>
        <fullName evidence="3">RNA polymerase sigma-70 factor (ECF subfamily)</fullName>
    </recommendedName>
</protein>
<evidence type="ECO:0000313" key="1">
    <source>
        <dbReference type="EMBL" id="RKF37651.1"/>
    </source>
</evidence>
<organism evidence="1 2">
    <name type="scientific">Sphingobacterium siyangense</name>
    <dbReference type="NCBI Taxonomy" id="459529"/>
    <lineage>
        <taxon>Bacteria</taxon>
        <taxon>Pseudomonadati</taxon>
        <taxon>Bacteroidota</taxon>
        <taxon>Sphingobacteriia</taxon>
        <taxon>Sphingobacteriales</taxon>
        <taxon>Sphingobacteriaceae</taxon>
        <taxon>Sphingobacterium</taxon>
    </lineage>
</organism>
<evidence type="ECO:0000313" key="2">
    <source>
        <dbReference type="Proteomes" id="UP000286402"/>
    </source>
</evidence>
<reference evidence="1 2" key="1">
    <citation type="submission" date="2016-07" db="EMBL/GenBank/DDBJ databases">
        <title>Genome analysis of Sphingobacterium siyangense T12B17.</title>
        <authorList>
            <person name="Xu D."/>
            <person name="Su Y."/>
            <person name="Zheng S."/>
        </authorList>
    </citation>
    <scope>NUCLEOTIDE SEQUENCE [LARGE SCALE GENOMIC DNA]</scope>
    <source>
        <strain evidence="1 2">T12B17</strain>
    </source>
</reference>
<sequence length="63" mass="7052">MNFIERKILETIIKGDQSAFKAIYDQLSGGWVNSVALTIIKNDDIAQVVVQDVLDKLCLNKSK</sequence>
<comment type="caution">
    <text evidence="1">The sequence shown here is derived from an EMBL/GenBank/DDBJ whole genome shotgun (WGS) entry which is preliminary data.</text>
</comment>
<dbReference type="EMBL" id="MCAQ01000011">
    <property type="protein sequence ID" value="RKF37651.1"/>
    <property type="molecule type" value="Genomic_DNA"/>
</dbReference>
<keyword evidence="2" id="KW-1185">Reference proteome</keyword>
<evidence type="ECO:0008006" key="3">
    <source>
        <dbReference type="Google" id="ProtNLM"/>
    </source>
</evidence>
<accession>A0A420FXJ8</accession>
<dbReference type="AlphaFoldDB" id="A0A420FXJ8"/>